<evidence type="ECO:0000259" key="1">
    <source>
        <dbReference type="Pfam" id="PF01738"/>
    </source>
</evidence>
<proteinExistence type="predicted"/>
<dbReference type="PANTHER" id="PTHR46623">
    <property type="entry name" value="CARBOXYMETHYLENEBUTENOLIDASE-RELATED"/>
    <property type="match status" value="1"/>
</dbReference>
<organism evidence="2 3">
    <name type="scientific">Occallatibacter riparius</name>
    <dbReference type="NCBI Taxonomy" id="1002689"/>
    <lineage>
        <taxon>Bacteria</taxon>
        <taxon>Pseudomonadati</taxon>
        <taxon>Acidobacteriota</taxon>
        <taxon>Terriglobia</taxon>
        <taxon>Terriglobales</taxon>
        <taxon>Acidobacteriaceae</taxon>
        <taxon>Occallatibacter</taxon>
    </lineage>
</organism>
<gene>
    <name evidence="2" type="ORF">MOP44_13440</name>
</gene>
<dbReference type="Proteomes" id="UP001059380">
    <property type="component" value="Chromosome"/>
</dbReference>
<dbReference type="EMBL" id="CP093313">
    <property type="protein sequence ID" value="UWZ86918.1"/>
    <property type="molecule type" value="Genomic_DNA"/>
</dbReference>
<dbReference type="PANTHER" id="PTHR46623:SF6">
    <property type="entry name" value="ALPHA_BETA-HYDROLASES SUPERFAMILY PROTEIN"/>
    <property type="match status" value="1"/>
</dbReference>
<keyword evidence="3" id="KW-1185">Reference proteome</keyword>
<dbReference type="Pfam" id="PF01738">
    <property type="entry name" value="DLH"/>
    <property type="match status" value="1"/>
</dbReference>
<feature type="domain" description="Dienelactone hydrolase" evidence="1">
    <location>
        <begin position="8"/>
        <end position="203"/>
    </location>
</feature>
<sequence>MGFRPAVNTPLWQNDPVETIAIFHSVLGLRAVEQEAAERFRSCGFRVVLPDLYAGRRTESLDEGFQVMAEIGWPMICRRAAEAMRNLPDTSILAGFSMGAGVISSLWRERPASRGVLLFHGLAEVPRNVRSGFRVQTHIASVDRFVSGEQRALWSESGRKAGLSIEDFSYSEAGHFFTDFNSTDYDAAASELAWKRALKFLHELSLT</sequence>
<evidence type="ECO:0000313" key="3">
    <source>
        <dbReference type="Proteomes" id="UP001059380"/>
    </source>
</evidence>
<accession>A0A9J7BZ82</accession>
<keyword evidence="2" id="KW-0378">Hydrolase</keyword>
<dbReference type="InterPro" id="IPR051049">
    <property type="entry name" value="Dienelactone_hydrolase-like"/>
</dbReference>
<name>A0A9J7BZ82_9BACT</name>
<dbReference type="SUPFAM" id="SSF53474">
    <property type="entry name" value="alpha/beta-Hydrolases"/>
    <property type="match status" value="1"/>
</dbReference>
<reference evidence="2" key="1">
    <citation type="submission" date="2021-04" db="EMBL/GenBank/DDBJ databases">
        <title>Phylogenetic analysis of Acidobacteriaceae.</title>
        <authorList>
            <person name="Qiu L."/>
            <person name="Zhang Q."/>
        </authorList>
    </citation>
    <scope>NUCLEOTIDE SEQUENCE</scope>
    <source>
        <strain evidence="2">DSM 25168</strain>
    </source>
</reference>
<dbReference type="RefSeq" id="WP_260796557.1">
    <property type="nucleotide sequence ID" value="NZ_CP093313.1"/>
</dbReference>
<dbReference type="GO" id="GO:0016787">
    <property type="term" value="F:hydrolase activity"/>
    <property type="evidence" value="ECO:0007669"/>
    <property type="project" value="UniProtKB-KW"/>
</dbReference>
<dbReference type="KEGG" id="orp:MOP44_13440"/>
<dbReference type="Gene3D" id="3.40.50.1820">
    <property type="entry name" value="alpha/beta hydrolase"/>
    <property type="match status" value="1"/>
</dbReference>
<dbReference type="InterPro" id="IPR002925">
    <property type="entry name" value="Dienelactn_hydro"/>
</dbReference>
<evidence type="ECO:0000313" key="2">
    <source>
        <dbReference type="EMBL" id="UWZ86918.1"/>
    </source>
</evidence>
<dbReference type="InterPro" id="IPR029058">
    <property type="entry name" value="AB_hydrolase_fold"/>
</dbReference>
<dbReference type="AlphaFoldDB" id="A0A9J7BZ82"/>
<protein>
    <submittedName>
        <fullName evidence="2">Dienelactone hydrolase family protein</fullName>
    </submittedName>
</protein>